<accession>A0A811V0U2</accession>
<dbReference type="EMBL" id="CAJHJT010000034">
    <property type="protein sequence ID" value="CAD7004168.1"/>
    <property type="molecule type" value="Genomic_DNA"/>
</dbReference>
<organism evidence="1 2">
    <name type="scientific">Ceratitis capitata</name>
    <name type="common">Mediterranean fruit fly</name>
    <name type="synonym">Tephritis capitata</name>
    <dbReference type="NCBI Taxonomy" id="7213"/>
    <lineage>
        <taxon>Eukaryota</taxon>
        <taxon>Metazoa</taxon>
        <taxon>Ecdysozoa</taxon>
        <taxon>Arthropoda</taxon>
        <taxon>Hexapoda</taxon>
        <taxon>Insecta</taxon>
        <taxon>Pterygota</taxon>
        <taxon>Neoptera</taxon>
        <taxon>Endopterygota</taxon>
        <taxon>Diptera</taxon>
        <taxon>Brachycera</taxon>
        <taxon>Muscomorpha</taxon>
        <taxon>Tephritoidea</taxon>
        <taxon>Tephritidae</taxon>
        <taxon>Ceratitis</taxon>
        <taxon>Ceratitis</taxon>
    </lineage>
</organism>
<keyword evidence="2" id="KW-1185">Reference proteome</keyword>
<protein>
    <submittedName>
        <fullName evidence="1">(Mediterranean fruit fly) hypothetical protein</fullName>
    </submittedName>
</protein>
<reference evidence="1" key="1">
    <citation type="submission" date="2020-11" db="EMBL/GenBank/DDBJ databases">
        <authorList>
            <person name="Whitehead M."/>
        </authorList>
    </citation>
    <scope>NUCLEOTIDE SEQUENCE</scope>
    <source>
        <strain evidence="1">EGII</strain>
    </source>
</reference>
<evidence type="ECO:0000313" key="2">
    <source>
        <dbReference type="Proteomes" id="UP000606786"/>
    </source>
</evidence>
<proteinExistence type="predicted"/>
<sequence>MRGHHFIQKTYISKATTDSLLQLNTDGMGKFFFRDLKDIDASDAAMPAVVTLVVCRRTDGRTVVRTHEEKEETSQLAKQAMRHHDVARIAPFKEIIT</sequence>
<comment type="caution">
    <text evidence="1">The sequence shown here is derived from an EMBL/GenBank/DDBJ whole genome shotgun (WGS) entry which is preliminary data.</text>
</comment>
<gene>
    <name evidence="1" type="ORF">CCAP1982_LOCUS12588</name>
</gene>
<name>A0A811V0U2_CERCA</name>
<evidence type="ECO:0000313" key="1">
    <source>
        <dbReference type="EMBL" id="CAD7004168.1"/>
    </source>
</evidence>
<dbReference type="Proteomes" id="UP000606786">
    <property type="component" value="Unassembled WGS sequence"/>
</dbReference>
<dbReference type="AlphaFoldDB" id="A0A811V0U2"/>